<dbReference type="SUPFAM" id="SSF51206">
    <property type="entry name" value="cAMP-binding domain-like"/>
    <property type="match status" value="1"/>
</dbReference>
<evidence type="ECO:0000256" key="4">
    <source>
        <dbReference type="ARBA" id="ARBA00022692"/>
    </source>
</evidence>
<evidence type="ECO:0000313" key="14">
    <source>
        <dbReference type="Proteomes" id="UP001529510"/>
    </source>
</evidence>
<dbReference type="InterPro" id="IPR018488">
    <property type="entry name" value="cNMP-bd_CS"/>
</dbReference>
<name>A0ABD0QYJ5_CIRMR</name>
<evidence type="ECO:0000259" key="12">
    <source>
        <dbReference type="PROSITE" id="PS50042"/>
    </source>
</evidence>
<keyword evidence="14" id="KW-1185">Reference proteome</keyword>
<comment type="subcellular location">
    <subcellularLocation>
        <location evidence="1">Membrane</location>
        <topology evidence="1">Multi-pass membrane protein</topology>
    </subcellularLocation>
</comment>
<feature type="domain" description="Cyclic nucleotide-binding" evidence="12">
    <location>
        <begin position="227"/>
        <end position="341"/>
    </location>
</feature>
<evidence type="ECO:0000256" key="8">
    <source>
        <dbReference type="ARBA" id="ARBA00023286"/>
    </source>
</evidence>
<dbReference type="PROSITE" id="PS00888">
    <property type="entry name" value="CNMP_BINDING_1"/>
    <property type="match status" value="1"/>
</dbReference>
<dbReference type="PROSITE" id="PS00889">
    <property type="entry name" value="CNMP_BINDING_2"/>
    <property type="match status" value="1"/>
</dbReference>
<feature type="coiled-coil region" evidence="10">
    <location>
        <begin position="375"/>
        <end position="420"/>
    </location>
</feature>
<comment type="caution">
    <text evidence="13">The sequence shown here is derived from an EMBL/GenBank/DDBJ whole genome shotgun (WGS) entry which is preliminary data.</text>
</comment>
<dbReference type="AlphaFoldDB" id="A0ABD0QYJ5"/>
<organism evidence="13 14">
    <name type="scientific">Cirrhinus mrigala</name>
    <name type="common">Mrigala</name>
    <dbReference type="NCBI Taxonomy" id="683832"/>
    <lineage>
        <taxon>Eukaryota</taxon>
        <taxon>Metazoa</taxon>
        <taxon>Chordata</taxon>
        <taxon>Craniata</taxon>
        <taxon>Vertebrata</taxon>
        <taxon>Euteleostomi</taxon>
        <taxon>Actinopterygii</taxon>
        <taxon>Neopterygii</taxon>
        <taxon>Teleostei</taxon>
        <taxon>Ostariophysi</taxon>
        <taxon>Cypriniformes</taxon>
        <taxon>Cyprinidae</taxon>
        <taxon>Labeoninae</taxon>
        <taxon>Labeonini</taxon>
        <taxon>Cirrhinus</taxon>
    </lineage>
</organism>
<keyword evidence="9" id="KW-0407">Ion channel</keyword>
<keyword evidence="7 11" id="KW-0472">Membrane</keyword>
<evidence type="ECO:0000256" key="1">
    <source>
        <dbReference type="ARBA" id="ARBA00004141"/>
    </source>
</evidence>
<evidence type="ECO:0000256" key="2">
    <source>
        <dbReference type="ARBA" id="ARBA00022448"/>
    </source>
</evidence>
<accession>A0ABD0QYJ5</accession>
<dbReference type="PROSITE" id="PS50042">
    <property type="entry name" value="CNMP_BINDING_3"/>
    <property type="match status" value="1"/>
</dbReference>
<evidence type="ECO:0000256" key="5">
    <source>
        <dbReference type="ARBA" id="ARBA00022989"/>
    </source>
</evidence>
<sequence length="436" mass="49886">MIPTDLIMLKVGFNNPELRFNRLFKMARLFEFFDRTETRTNYPNIFRISNLVLYILIIIHWNACIFFAISKTIGFGTDTWVYPNISHPEYGRLARKYIYCLYWSTLTLTTIGETPPPVKDVEYLFVVMDFLIGVLIFATIVGNVGAMISNMNASRAEFQAKIDSIKQYMQFRKVSKDLEARVIKWFDYLWTEKKTCDEKEVLKNLPDKLKAEIAINVHLDTLKKVRIFQDCEAGLLIELVLKLQPQVFSPGDYICKKGDIGREMYIIKEGKLAVVADDGITQFVVLSDGAYFGEISILGIKGSKAGNRRTANIRSVGYSDLFALSKDDLVEALTEYPEAKKALEEKGKAILRKDNLLDEAVAAAGADPKDLDEKINRLESNLELMTGKFAKLMAEYTSYQSKMKQRISNMENKVKTLRVEDLSEVVEDKKEEEKKK</sequence>
<dbReference type="InterPro" id="IPR005821">
    <property type="entry name" value="Ion_trans_dom"/>
</dbReference>
<dbReference type="InterPro" id="IPR032406">
    <property type="entry name" value="CLZ_dom"/>
</dbReference>
<reference evidence="13 14" key="1">
    <citation type="submission" date="2024-05" db="EMBL/GenBank/DDBJ databases">
        <title>Genome sequencing and assembly of Indian major carp, Cirrhinus mrigala (Hamilton, 1822).</title>
        <authorList>
            <person name="Mohindra V."/>
            <person name="Chowdhury L.M."/>
            <person name="Lal K."/>
            <person name="Jena J.K."/>
        </authorList>
    </citation>
    <scope>NUCLEOTIDE SEQUENCE [LARGE SCALE GENOMIC DNA]</scope>
    <source>
        <strain evidence="13">CM1030</strain>
        <tissue evidence="13">Blood</tissue>
    </source>
</reference>
<dbReference type="EMBL" id="JAMKFB020000006">
    <property type="protein sequence ID" value="KAL0191317.1"/>
    <property type="molecule type" value="Genomic_DNA"/>
</dbReference>
<dbReference type="CDD" id="cd00038">
    <property type="entry name" value="CAP_ED"/>
    <property type="match status" value="1"/>
</dbReference>
<keyword evidence="8" id="KW-1071">Ligand-gated ion channel</keyword>
<dbReference type="SUPFAM" id="SSF81324">
    <property type="entry name" value="Voltage-gated potassium channels"/>
    <property type="match status" value="1"/>
</dbReference>
<dbReference type="Gene3D" id="2.60.120.10">
    <property type="entry name" value="Jelly Rolls"/>
    <property type="match status" value="1"/>
</dbReference>
<dbReference type="GO" id="GO:0016020">
    <property type="term" value="C:membrane"/>
    <property type="evidence" value="ECO:0007669"/>
    <property type="project" value="UniProtKB-SubCell"/>
</dbReference>
<proteinExistence type="predicted"/>
<evidence type="ECO:0000256" key="10">
    <source>
        <dbReference type="SAM" id="Coils"/>
    </source>
</evidence>
<evidence type="ECO:0000313" key="13">
    <source>
        <dbReference type="EMBL" id="KAL0191317.1"/>
    </source>
</evidence>
<dbReference type="FunFam" id="1.20.5.300:FF:000002">
    <property type="entry name" value="Cyclic nucleotide-gated channel alpha 3"/>
    <property type="match status" value="1"/>
</dbReference>
<evidence type="ECO:0000256" key="9">
    <source>
        <dbReference type="ARBA" id="ARBA00023303"/>
    </source>
</evidence>
<dbReference type="FunFam" id="1.10.287.630:FF:000001">
    <property type="entry name" value="Cyclic nucleotide-gated channel alpha 3"/>
    <property type="match status" value="1"/>
</dbReference>
<dbReference type="Proteomes" id="UP001529510">
    <property type="component" value="Unassembled WGS sequence"/>
</dbReference>
<keyword evidence="4 11" id="KW-0812">Transmembrane</keyword>
<keyword evidence="5 11" id="KW-1133">Transmembrane helix</keyword>
<dbReference type="FunFam" id="2.60.120.10:FF:000002">
    <property type="entry name" value="Cyclic nucleotide gated channel alpha 1a"/>
    <property type="match status" value="1"/>
</dbReference>
<keyword evidence="3" id="KW-0716">Sensory transduction</keyword>
<dbReference type="PANTHER" id="PTHR45638:SF6">
    <property type="entry name" value="CYCLIC NUCLEOTIDE-GATED CATION CHANNEL ALPHA-3"/>
    <property type="match status" value="1"/>
</dbReference>
<dbReference type="SMART" id="SM00100">
    <property type="entry name" value="cNMP"/>
    <property type="match status" value="1"/>
</dbReference>
<evidence type="ECO:0000256" key="6">
    <source>
        <dbReference type="ARBA" id="ARBA00023065"/>
    </source>
</evidence>
<dbReference type="InterPro" id="IPR000595">
    <property type="entry name" value="cNMP-bd_dom"/>
</dbReference>
<evidence type="ECO:0000256" key="7">
    <source>
        <dbReference type="ARBA" id="ARBA00023136"/>
    </source>
</evidence>
<dbReference type="InterPro" id="IPR018490">
    <property type="entry name" value="cNMP-bd_dom_sf"/>
</dbReference>
<dbReference type="PANTHER" id="PTHR45638">
    <property type="entry name" value="CYCLIC NUCLEOTIDE-GATED CATION CHANNEL SUBUNIT A"/>
    <property type="match status" value="1"/>
</dbReference>
<dbReference type="Pfam" id="PF00520">
    <property type="entry name" value="Ion_trans"/>
    <property type="match status" value="1"/>
</dbReference>
<feature type="transmembrane region" description="Helical" evidence="11">
    <location>
        <begin position="51"/>
        <end position="70"/>
    </location>
</feature>
<dbReference type="InterPro" id="IPR050866">
    <property type="entry name" value="CNG_cation_channel"/>
</dbReference>
<dbReference type="Gene3D" id="1.20.5.300">
    <property type="match status" value="1"/>
</dbReference>
<gene>
    <name evidence="13" type="ORF">M9458_014015</name>
</gene>
<feature type="transmembrane region" description="Helical" evidence="11">
    <location>
        <begin position="123"/>
        <end position="146"/>
    </location>
</feature>
<keyword evidence="10" id="KW-0175">Coiled coil</keyword>
<keyword evidence="6" id="KW-0406">Ion transport</keyword>
<keyword evidence="2" id="KW-0813">Transport</keyword>
<evidence type="ECO:0000256" key="3">
    <source>
        <dbReference type="ARBA" id="ARBA00022606"/>
    </source>
</evidence>
<dbReference type="Gene3D" id="1.10.287.630">
    <property type="entry name" value="Helix hairpin bin"/>
    <property type="match status" value="1"/>
</dbReference>
<evidence type="ECO:0000256" key="11">
    <source>
        <dbReference type="SAM" id="Phobius"/>
    </source>
</evidence>
<dbReference type="Pfam" id="PF16526">
    <property type="entry name" value="CLZ"/>
    <property type="match status" value="1"/>
</dbReference>
<protein>
    <recommendedName>
        <fullName evidence="12">Cyclic nucleotide-binding domain-containing protein</fullName>
    </recommendedName>
</protein>
<dbReference type="Pfam" id="PF00027">
    <property type="entry name" value="cNMP_binding"/>
    <property type="match status" value="1"/>
</dbReference>
<dbReference type="Gene3D" id="1.10.287.70">
    <property type="match status" value="1"/>
</dbReference>
<dbReference type="InterPro" id="IPR014710">
    <property type="entry name" value="RmlC-like_jellyroll"/>
</dbReference>
<dbReference type="GO" id="GO:0034220">
    <property type="term" value="P:monoatomic ion transmembrane transport"/>
    <property type="evidence" value="ECO:0007669"/>
    <property type="project" value="UniProtKB-KW"/>
</dbReference>